<dbReference type="NCBIfam" id="NF007866">
    <property type="entry name" value="PRK10577.1-2"/>
    <property type="match status" value="1"/>
</dbReference>
<feature type="transmembrane region" description="Helical" evidence="8">
    <location>
        <begin position="470"/>
        <end position="490"/>
    </location>
</feature>
<evidence type="ECO:0000256" key="5">
    <source>
        <dbReference type="ARBA" id="ARBA00022692"/>
    </source>
</evidence>
<dbReference type="InterPro" id="IPR037294">
    <property type="entry name" value="ABC_BtuC-like"/>
</dbReference>
<keyword evidence="6 8" id="KW-1133">Transmembrane helix</keyword>
<dbReference type="OrthoDB" id="9811721at2"/>
<comment type="similarity">
    <text evidence="2">Belongs to the binding-protein-dependent transport system permease family. FecCD subfamily.</text>
</comment>
<feature type="transmembrane region" description="Helical" evidence="8">
    <location>
        <begin position="347"/>
        <end position="366"/>
    </location>
</feature>
<proteinExistence type="inferred from homology"/>
<sequence>MKKRGRVICLFMLFVLLSVWLRIHLRWPADWSLLLKDPDHLSLQLAAAQIALLPQMAVALLAGGMLGLISIALQQIVHNSLASDSTLAVAGGAQLALMLATLFFPAAGLFGSFAVAFSGALLAVVLALFIAGASKMDPLMLILGGLILNILFGAVAGLILIFYTDILQGVMIWGGGSLVQDGWSTAKTLLIPTALFLLLLFLLQRPLTMMSLDDRQAQRLGLPVKRIRYVILIACAGATAWVVSKIGVIAFIGLAAASVVNVLHIRSMALRFVIAFGAGASLLLMTDNLLAITEHYTHWHLPTGSLTAVLGAPLIIWLVLRQRKQTNVLLHEGSRHALIKPADNRRLFWILAALLILGFVLMQVYVKGIHGWHWSFDFALIEVHRYPRSLSAAATGAMLAAGGVLLQTLTRNPMASPEVLGISSGASLAVIGTFLFFPSTNALLMLAAGTLGSLAVLGTILWLSRYLSPANLLLTGIAIGALANAVLTLLQMSGNPYLQMAITWLSGTTYNARPDTAWWLFVLSLVLCLAALLSLKPLKLLGLGENVARNLGLNVRRSEGLLLLLVALMSTGATLAVGPLSFIGLMTPHIARSMGAISIEKQLPTAIMLGILLMLIADWLGRYLIFPYEIPAGTLCALVGGIYFIWKIQKNPMA</sequence>
<evidence type="ECO:0000256" key="7">
    <source>
        <dbReference type="ARBA" id="ARBA00023136"/>
    </source>
</evidence>
<dbReference type="AlphaFoldDB" id="A0A4R6V6H3"/>
<keyword evidence="10" id="KW-1185">Reference proteome</keyword>
<feature type="transmembrane region" description="Helical" evidence="8">
    <location>
        <begin position="272"/>
        <end position="293"/>
    </location>
</feature>
<feature type="transmembrane region" description="Helical" evidence="8">
    <location>
        <begin position="516"/>
        <end position="535"/>
    </location>
</feature>
<reference evidence="9 10" key="1">
    <citation type="submission" date="2019-03" db="EMBL/GenBank/DDBJ databases">
        <title>Genomic Encyclopedia of Type Strains, Phase IV (KMG-IV): sequencing the most valuable type-strain genomes for metagenomic binning, comparative biology and taxonomic classification.</title>
        <authorList>
            <person name="Goeker M."/>
        </authorList>
    </citation>
    <scope>NUCLEOTIDE SEQUENCE [LARGE SCALE GENOMIC DNA]</scope>
    <source>
        <strain evidence="9 10">DSM 28403</strain>
    </source>
</reference>
<dbReference type="InterPro" id="IPR000522">
    <property type="entry name" value="ABC_transptr_permease_BtuC"/>
</dbReference>
<gene>
    <name evidence="9" type="ORF">EDC45_2012</name>
</gene>
<feature type="transmembrane region" description="Helical" evidence="8">
    <location>
        <begin position="224"/>
        <end position="242"/>
    </location>
</feature>
<feature type="transmembrane region" description="Helical" evidence="8">
    <location>
        <begin position="299"/>
        <end position="320"/>
    </location>
</feature>
<evidence type="ECO:0000256" key="6">
    <source>
        <dbReference type="ARBA" id="ARBA00022989"/>
    </source>
</evidence>
<evidence type="ECO:0000256" key="3">
    <source>
        <dbReference type="ARBA" id="ARBA00022448"/>
    </source>
</evidence>
<dbReference type="CDD" id="cd06550">
    <property type="entry name" value="TM_ABC_iron-siderophores_like"/>
    <property type="match status" value="2"/>
</dbReference>
<comment type="caution">
    <text evidence="9">The sequence shown here is derived from an EMBL/GenBank/DDBJ whole genome shotgun (WGS) entry which is preliminary data.</text>
</comment>
<dbReference type="PANTHER" id="PTHR30472">
    <property type="entry name" value="FERRIC ENTEROBACTIN TRANSPORT SYSTEM PERMEASE PROTEIN"/>
    <property type="match status" value="1"/>
</dbReference>
<evidence type="ECO:0000256" key="2">
    <source>
        <dbReference type="ARBA" id="ARBA00007935"/>
    </source>
</evidence>
<dbReference type="EMBL" id="SNYQ01000012">
    <property type="protein sequence ID" value="TDQ56317.1"/>
    <property type="molecule type" value="Genomic_DNA"/>
</dbReference>
<name>A0A4R6V6H3_9PAST</name>
<keyword evidence="4" id="KW-1003">Cell membrane</keyword>
<dbReference type="RefSeq" id="WP_133545979.1">
    <property type="nucleotide sequence ID" value="NZ_SNYQ01000012.1"/>
</dbReference>
<accession>A0A4R6V6H3</accession>
<feature type="transmembrane region" description="Helical" evidence="8">
    <location>
        <begin position="628"/>
        <end position="646"/>
    </location>
</feature>
<dbReference type="Pfam" id="PF01032">
    <property type="entry name" value="FecCD"/>
    <property type="match status" value="2"/>
</dbReference>
<feature type="transmembrane region" description="Helical" evidence="8">
    <location>
        <begin position="248"/>
        <end position="265"/>
    </location>
</feature>
<keyword evidence="7 8" id="KW-0472">Membrane</keyword>
<feature type="transmembrane region" description="Helical" evidence="8">
    <location>
        <begin position="443"/>
        <end position="463"/>
    </location>
</feature>
<keyword evidence="5 8" id="KW-0812">Transmembrane</keyword>
<organism evidence="9 10">
    <name type="scientific">Mesocricetibacter intestinalis</name>
    <dbReference type="NCBI Taxonomy" id="1521930"/>
    <lineage>
        <taxon>Bacteria</taxon>
        <taxon>Pseudomonadati</taxon>
        <taxon>Pseudomonadota</taxon>
        <taxon>Gammaproteobacteria</taxon>
        <taxon>Pasteurellales</taxon>
        <taxon>Pasteurellaceae</taxon>
        <taxon>Mesocricetibacter</taxon>
    </lineage>
</organism>
<evidence type="ECO:0000313" key="10">
    <source>
        <dbReference type="Proteomes" id="UP000295657"/>
    </source>
</evidence>
<feature type="transmembrane region" description="Helical" evidence="8">
    <location>
        <begin position="139"/>
        <end position="163"/>
    </location>
</feature>
<evidence type="ECO:0000256" key="8">
    <source>
        <dbReference type="SAM" id="Phobius"/>
    </source>
</evidence>
<protein>
    <submittedName>
        <fullName evidence="9">Iron complex transport system permease protein</fullName>
    </submittedName>
</protein>
<evidence type="ECO:0000313" key="9">
    <source>
        <dbReference type="EMBL" id="TDQ56317.1"/>
    </source>
</evidence>
<evidence type="ECO:0000256" key="4">
    <source>
        <dbReference type="ARBA" id="ARBA00022475"/>
    </source>
</evidence>
<feature type="transmembrane region" description="Helical" evidence="8">
    <location>
        <begin position="85"/>
        <end position="104"/>
    </location>
</feature>
<dbReference type="GO" id="GO:0022857">
    <property type="term" value="F:transmembrane transporter activity"/>
    <property type="evidence" value="ECO:0007669"/>
    <property type="project" value="InterPro"/>
</dbReference>
<dbReference type="GO" id="GO:0005886">
    <property type="term" value="C:plasma membrane"/>
    <property type="evidence" value="ECO:0007669"/>
    <property type="project" value="UniProtKB-SubCell"/>
</dbReference>
<feature type="transmembrane region" description="Helical" evidence="8">
    <location>
        <begin position="561"/>
        <end position="583"/>
    </location>
</feature>
<dbReference type="GO" id="GO:0033214">
    <property type="term" value="P:siderophore-iron import into cell"/>
    <property type="evidence" value="ECO:0007669"/>
    <property type="project" value="TreeGrafter"/>
</dbReference>
<feature type="transmembrane region" description="Helical" evidence="8">
    <location>
        <begin position="110"/>
        <end position="132"/>
    </location>
</feature>
<feature type="transmembrane region" description="Helical" evidence="8">
    <location>
        <begin position="386"/>
        <end position="406"/>
    </location>
</feature>
<dbReference type="SUPFAM" id="SSF81345">
    <property type="entry name" value="ABC transporter involved in vitamin B12 uptake, BtuC"/>
    <property type="match status" value="2"/>
</dbReference>
<evidence type="ECO:0000256" key="1">
    <source>
        <dbReference type="ARBA" id="ARBA00004651"/>
    </source>
</evidence>
<dbReference type="Proteomes" id="UP000295657">
    <property type="component" value="Unassembled WGS sequence"/>
</dbReference>
<feature type="transmembrane region" description="Helical" evidence="8">
    <location>
        <begin position="183"/>
        <end position="203"/>
    </location>
</feature>
<feature type="transmembrane region" description="Helical" evidence="8">
    <location>
        <begin position="418"/>
        <end position="437"/>
    </location>
</feature>
<keyword evidence="3" id="KW-0813">Transport</keyword>
<comment type="subcellular location">
    <subcellularLocation>
        <location evidence="1">Cell membrane</location>
        <topology evidence="1">Multi-pass membrane protein</topology>
    </subcellularLocation>
</comment>
<dbReference type="Gene3D" id="1.10.3470.10">
    <property type="entry name" value="ABC transporter involved in vitamin B12 uptake, BtuC"/>
    <property type="match status" value="2"/>
</dbReference>
<feature type="transmembrane region" description="Helical" evidence="8">
    <location>
        <begin position="45"/>
        <end position="73"/>
    </location>
</feature>
<dbReference type="PANTHER" id="PTHR30472:SF37">
    <property type="entry name" value="FE(3+) DICITRATE TRANSPORT SYSTEM PERMEASE PROTEIN FECD-RELATED"/>
    <property type="match status" value="1"/>
</dbReference>